<evidence type="ECO:0000256" key="3">
    <source>
        <dbReference type="ARBA" id="ARBA00011073"/>
    </source>
</evidence>
<dbReference type="InterPro" id="IPR036852">
    <property type="entry name" value="Peptidase_S8/S53_dom_sf"/>
</dbReference>
<evidence type="ECO:0000256" key="6">
    <source>
        <dbReference type="ARBA" id="ARBA00022729"/>
    </source>
</evidence>
<evidence type="ECO:0000256" key="2">
    <source>
        <dbReference type="ARBA" id="ARBA00004613"/>
    </source>
</evidence>
<keyword evidence="4" id="KW-0964">Secreted</keyword>
<evidence type="ECO:0000256" key="5">
    <source>
        <dbReference type="ARBA" id="ARBA00022670"/>
    </source>
</evidence>
<dbReference type="PROSITE" id="PS51892">
    <property type="entry name" value="SUBTILASE"/>
    <property type="match status" value="1"/>
</dbReference>
<evidence type="ECO:0000313" key="16">
    <source>
        <dbReference type="EMBL" id="EZF50140.1"/>
    </source>
</evidence>
<dbReference type="InterPro" id="IPR000209">
    <property type="entry name" value="Peptidase_S8/S53_dom"/>
</dbReference>
<evidence type="ECO:0000256" key="11">
    <source>
        <dbReference type="ARBA" id="ARBA00023180"/>
    </source>
</evidence>
<evidence type="ECO:0000256" key="9">
    <source>
        <dbReference type="ARBA" id="ARBA00023026"/>
    </source>
</evidence>
<evidence type="ECO:0000259" key="14">
    <source>
        <dbReference type="Pfam" id="PF00082"/>
    </source>
</evidence>
<comment type="function">
    <text evidence="1">Secreted subtilisin-like serine protease with keratinolytic activity that contributes to pathogenicity.</text>
</comment>
<name>A0A022VVP1_TRIRU</name>
<keyword evidence="6 13" id="KW-0732">Signal</keyword>
<evidence type="ECO:0000256" key="1">
    <source>
        <dbReference type="ARBA" id="ARBA00002101"/>
    </source>
</evidence>
<dbReference type="SUPFAM" id="SSF52743">
    <property type="entry name" value="Subtilisin-like"/>
    <property type="match status" value="1"/>
</dbReference>
<evidence type="ECO:0000256" key="10">
    <source>
        <dbReference type="ARBA" id="ARBA00023145"/>
    </source>
</evidence>
<keyword evidence="11" id="KW-0325">Glycoprotein</keyword>
<dbReference type="GO" id="GO:0004252">
    <property type="term" value="F:serine-type endopeptidase activity"/>
    <property type="evidence" value="ECO:0007669"/>
    <property type="project" value="UniProtKB-UniRule"/>
</dbReference>
<sequence>MVCLKTLSVFLAAFAAADARAVFKTQGHKNSEMIPDNYIVVMKDGVSQDDFKAHISSVSSIHSTNKAKRGTNTEGMKREFDIMNWRGYHGHFDRDTLEEILNDSKVDYVEQDQVVRISGLVTQRSAPSWGLGRVSHRQAGSRDYVFDDSAGRGVTIYGVDTGIDINHQDFRGRARWGTNTADRDNADRHGHGTHTASTFAGTAYGIAKNANIVAVKVLGSDGSGSTSGIIAGINYCVQDAQQRGILGKAAMNLSLGGGFSQANNDAVTRAQNAGIFVAVAAGNDNKDARNYSPASAPAVCTVASSTINDSKSSFSNWGPVVDIYAPGSDIIAARPGGGSTTMSGTSMASPHVAGMGAYMIGMGANPRQVCDRLKQLATAAIRNPGSSTTNRLLYNGSGQ</sequence>
<dbReference type="AlphaFoldDB" id="A0A022VVP1"/>
<reference evidence="16" key="1">
    <citation type="submission" date="2014-02" db="EMBL/GenBank/DDBJ databases">
        <title>The Genome Sequence of Trichophyton rubrum (morphotype fischeri) CBS 288.86.</title>
        <authorList>
            <consortium name="The Broad Institute Genomics Platform"/>
            <person name="Cuomo C.A."/>
            <person name="White T.C."/>
            <person name="Graser Y."/>
            <person name="Martinez-Rossi N."/>
            <person name="Heitman J."/>
            <person name="Young S.K."/>
            <person name="Zeng Q."/>
            <person name="Gargeya S."/>
            <person name="Abouelleil A."/>
            <person name="Alvarado L."/>
            <person name="Chapman S.B."/>
            <person name="Gainer-Dewar J."/>
            <person name="Goldberg J."/>
            <person name="Griggs A."/>
            <person name="Gujja S."/>
            <person name="Hansen M."/>
            <person name="Howarth C."/>
            <person name="Imamovic A."/>
            <person name="Larimer J."/>
            <person name="Martinez D."/>
            <person name="Murphy C."/>
            <person name="Pearson M.D."/>
            <person name="Persinoti G."/>
            <person name="Poon T."/>
            <person name="Priest M."/>
            <person name="Roberts A.D."/>
            <person name="Saif S."/>
            <person name="Shea T.D."/>
            <person name="Sykes S.N."/>
            <person name="Wortman J."/>
            <person name="Nusbaum C."/>
            <person name="Birren B."/>
        </authorList>
    </citation>
    <scope>NUCLEOTIDE SEQUENCE [LARGE SCALE GENOMIC DNA]</scope>
    <source>
        <strain evidence="16">CBS 288.86</strain>
    </source>
</reference>
<feature type="active site" description="Charge relay system" evidence="12">
    <location>
        <position position="191"/>
    </location>
</feature>
<evidence type="ECO:0000256" key="12">
    <source>
        <dbReference type="PROSITE-ProRule" id="PRU01240"/>
    </source>
</evidence>
<dbReference type="PANTHER" id="PTHR43806">
    <property type="entry name" value="PEPTIDASE S8"/>
    <property type="match status" value="1"/>
</dbReference>
<keyword evidence="8 12" id="KW-0720">Serine protease</keyword>
<dbReference type="InterPro" id="IPR037045">
    <property type="entry name" value="S8pro/Inhibitor_I9_sf"/>
</dbReference>
<feature type="domain" description="Peptidase S8/S53" evidence="14">
    <location>
        <begin position="151"/>
        <end position="367"/>
    </location>
</feature>
<dbReference type="Pfam" id="PF05922">
    <property type="entry name" value="Inhibitor_I9"/>
    <property type="match status" value="1"/>
</dbReference>
<gene>
    <name evidence="16" type="ORF">H103_06250</name>
</gene>
<dbReference type="HOGENOM" id="CLU_011263_1_3_1"/>
<evidence type="ECO:0000256" key="4">
    <source>
        <dbReference type="ARBA" id="ARBA00022525"/>
    </source>
</evidence>
<keyword evidence="5 12" id="KW-0645">Protease</keyword>
<dbReference type="InterPro" id="IPR010259">
    <property type="entry name" value="S8pro/Inhibitor_I9"/>
</dbReference>
<organism evidence="16">
    <name type="scientific">Trichophyton rubrum CBS 288.86</name>
    <dbReference type="NCBI Taxonomy" id="1215330"/>
    <lineage>
        <taxon>Eukaryota</taxon>
        <taxon>Fungi</taxon>
        <taxon>Dikarya</taxon>
        <taxon>Ascomycota</taxon>
        <taxon>Pezizomycotina</taxon>
        <taxon>Eurotiomycetes</taxon>
        <taxon>Eurotiomycetidae</taxon>
        <taxon>Onygenales</taxon>
        <taxon>Arthrodermataceae</taxon>
        <taxon>Trichophyton</taxon>
    </lineage>
</organism>
<evidence type="ECO:0000256" key="13">
    <source>
        <dbReference type="SAM" id="SignalP"/>
    </source>
</evidence>
<dbReference type="GO" id="GO:0006508">
    <property type="term" value="P:proteolysis"/>
    <property type="evidence" value="ECO:0007669"/>
    <property type="project" value="UniProtKB-KW"/>
</dbReference>
<accession>A0A022VVP1</accession>
<dbReference type="MEROPS" id="S08.115"/>
<dbReference type="SUPFAM" id="SSF54897">
    <property type="entry name" value="Protease propeptides/inhibitors"/>
    <property type="match status" value="1"/>
</dbReference>
<comment type="subcellular location">
    <subcellularLocation>
        <location evidence="2">Secreted</location>
    </subcellularLocation>
</comment>
<evidence type="ECO:0000256" key="7">
    <source>
        <dbReference type="ARBA" id="ARBA00022801"/>
    </source>
</evidence>
<dbReference type="InterPro" id="IPR023828">
    <property type="entry name" value="Peptidase_S8_Ser-AS"/>
</dbReference>
<dbReference type="Pfam" id="PF00082">
    <property type="entry name" value="Peptidase_S8"/>
    <property type="match status" value="1"/>
</dbReference>
<feature type="domain" description="Inhibitor I9" evidence="15">
    <location>
        <begin position="37"/>
        <end position="117"/>
    </location>
</feature>
<feature type="active site" description="Charge relay system" evidence="12">
    <location>
        <position position="346"/>
    </location>
</feature>
<feature type="active site" description="Charge relay system" evidence="12">
    <location>
        <position position="160"/>
    </location>
</feature>
<keyword evidence="7 12" id="KW-0378">Hydrolase</keyword>
<dbReference type="OrthoDB" id="206201at2759"/>
<dbReference type="PANTHER" id="PTHR43806:SF11">
    <property type="entry name" value="CEREVISIN-RELATED"/>
    <property type="match status" value="1"/>
</dbReference>
<dbReference type="PROSITE" id="PS00138">
    <property type="entry name" value="SUBTILASE_SER"/>
    <property type="match status" value="1"/>
</dbReference>
<dbReference type="CDD" id="cd04077">
    <property type="entry name" value="Peptidases_S8_PCSK9_ProteinaseK_like"/>
    <property type="match status" value="1"/>
</dbReference>
<proteinExistence type="inferred from homology"/>
<dbReference type="EMBL" id="KK207889">
    <property type="protein sequence ID" value="EZF50140.1"/>
    <property type="molecule type" value="Genomic_DNA"/>
</dbReference>
<keyword evidence="9" id="KW-0843">Virulence</keyword>
<evidence type="ECO:0000259" key="15">
    <source>
        <dbReference type="Pfam" id="PF05922"/>
    </source>
</evidence>
<dbReference type="InterPro" id="IPR050131">
    <property type="entry name" value="Peptidase_S8_subtilisin-like"/>
</dbReference>
<dbReference type="Gene3D" id="3.40.50.200">
    <property type="entry name" value="Peptidase S8/S53 domain"/>
    <property type="match status" value="1"/>
</dbReference>
<dbReference type="FunFam" id="3.40.50.200:FF:000014">
    <property type="entry name" value="Proteinase K"/>
    <property type="match status" value="1"/>
</dbReference>
<dbReference type="Gene3D" id="3.30.70.80">
    <property type="entry name" value="Peptidase S8 propeptide/proteinase inhibitor I9"/>
    <property type="match status" value="1"/>
</dbReference>
<keyword evidence="10" id="KW-0865">Zymogen</keyword>
<evidence type="ECO:0000256" key="8">
    <source>
        <dbReference type="ARBA" id="ARBA00022825"/>
    </source>
</evidence>
<feature type="chain" id="PRO_5001510506" evidence="13">
    <location>
        <begin position="20"/>
        <end position="399"/>
    </location>
</feature>
<dbReference type="InterPro" id="IPR015500">
    <property type="entry name" value="Peptidase_S8_subtilisin-rel"/>
</dbReference>
<protein>
    <submittedName>
        <fullName evidence="16">Subtilisin-like protease 4</fullName>
    </submittedName>
</protein>
<comment type="similarity">
    <text evidence="3 12">Belongs to the peptidase S8 family.</text>
</comment>
<dbReference type="GO" id="GO:0005576">
    <property type="term" value="C:extracellular region"/>
    <property type="evidence" value="ECO:0007669"/>
    <property type="project" value="UniProtKB-SubCell"/>
</dbReference>
<dbReference type="Proteomes" id="UP000023758">
    <property type="component" value="Unassembled WGS sequence"/>
</dbReference>
<dbReference type="InterPro" id="IPR034193">
    <property type="entry name" value="PCSK9_ProteinaseK-like"/>
</dbReference>
<dbReference type="PRINTS" id="PR00723">
    <property type="entry name" value="SUBTILISIN"/>
</dbReference>
<feature type="signal peptide" evidence="13">
    <location>
        <begin position="1"/>
        <end position="19"/>
    </location>
</feature>